<evidence type="ECO:0000259" key="2">
    <source>
        <dbReference type="Pfam" id="PF00924"/>
    </source>
</evidence>
<dbReference type="OrthoDB" id="44946at2759"/>
<dbReference type="Pfam" id="PF00924">
    <property type="entry name" value="MS_channel_2nd"/>
    <property type="match status" value="1"/>
</dbReference>
<dbReference type="InterPro" id="IPR006685">
    <property type="entry name" value="MscS_channel_2nd"/>
</dbReference>
<dbReference type="PANTHER" id="PTHR30566">
    <property type="entry name" value="YNAI-RELATED MECHANOSENSITIVE ION CHANNEL"/>
    <property type="match status" value="1"/>
</dbReference>
<name>A0A9K3Q6H1_9STRA</name>
<reference evidence="3" key="2">
    <citation type="submission" date="2021-04" db="EMBL/GenBank/DDBJ databases">
        <authorList>
            <person name="Podell S."/>
        </authorList>
    </citation>
    <scope>NUCLEOTIDE SEQUENCE</scope>
    <source>
        <strain evidence="3">Hildebrandi</strain>
    </source>
</reference>
<feature type="compositionally biased region" description="Basic and acidic residues" evidence="1">
    <location>
        <begin position="488"/>
        <end position="497"/>
    </location>
</feature>
<dbReference type="GO" id="GO:0055085">
    <property type="term" value="P:transmembrane transport"/>
    <property type="evidence" value="ECO:0007669"/>
    <property type="project" value="InterPro"/>
</dbReference>
<accession>A0A9K3Q6H1</accession>
<dbReference type="EMBL" id="JAGRRH010000003">
    <property type="protein sequence ID" value="KAG7372763.1"/>
    <property type="molecule type" value="Genomic_DNA"/>
</dbReference>
<proteinExistence type="predicted"/>
<protein>
    <submittedName>
        <fullName evidence="3">Mechanosensitive ion channel</fullName>
    </submittedName>
</protein>
<evidence type="ECO:0000256" key="1">
    <source>
        <dbReference type="SAM" id="MobiDB-lite"/>
    </source>
</evidence>
<reference evidence="3" key="1">
    <citation type="journal article" date="2021" name="Sci. Rep.">
        <title>Diploid genomic architecture of Nitzschia inconspicua, an elite biomass production diatom.</title>
        <authorList>
            <person name="Oliver A."/>
            <person name="Podell S."/>
            <person name="Pinowska A."/>
            <person name="Traller J.C."/>
            <person name="Smith S.R."/>
            <person name="McClure R."/>
            <person name="Beliaev A."/>
            <person name="Bohutskyi P."/>
            <person name="Hill E.A."/>
            <person name="Rabines A."/>
            <person name="Zheng H."/>
            <person name="Allen L.Z."/>
            <person name="Kuo A."/>
            <person name="Grigoriev I.V."/>
            <person name="Allen A.E."/>
            <person name="Hazlebeck D."/>
            <person name="Allen E.E."/>
        </authorList>
    </citation>
    <scope>NUCLEOTIDE SEQUENCE</scope>
    <source>
        <strain evidence="3">Hildebrandi</strain>
    </source>
</reference>
<dbReference type="Proteomes" id="UP000693970">
    <property type="component" value="Unassembled WGS sequence"/>
</dbReference>
<keyword evidence="4" id="KW-1185">Reference proteome</keyword>
<feature type="region of interest" description="Disordered" evidence="1">
    <location>
        <begin position="479"/>
        <end position="514"/>
    </location>
</feature>
<dbReference type="AlphaFoldDB" id="A0A9K3Q6H1"/>
<gene>
    <name evidence="3" type="ORF">IV203_018906</name>
</gene>
<comment type="caution">
    <text evidence="3">The sequence shown here is derived from an EMBL/GenBank/DDBJ whole genome shotgun (WGS) entry which is preliminary data.</text>
</comment>
<sequence>MPPQQTVLPSTRSTTLHSHPLMKLLGSTKESSTASTAATTAAVTAAGATAIAATAKVASSASSATSSAFLGGALSGFVEKLLISPAKLWTVLKAVGAFALQDYKDWILIALCIFGPVPFARRFYSWRYRDLELDPAPMEQKFKFSKTRKVAQMITEVGELFALLFGTELFLVFLKELGFKVVTHSAHTWATGIVATIWIAKNVSEFKRYLLSRANRKDLSQAAGARLINRFLDVIIVVATTLAILDFLSVKTGFALQSILGFSSLGTLVFSLASQNLASEFLASLAIQGTNMYQEGEAIIVGDGAVSGMVLKLGWLNTHIRQGNDCIVRVPNTQIAGSRLANISRQQLASVQVTLDISYQEISKLPKLVQQIKSNIVEELSTYEDASTVLVMDGSRPFRVHWREMTEWSVQVVIDTHLRVRPFSDEYWNLRQSILFAISKATEANEIKFAYKDKNKMTPANTMPGLNLDDSRILMRQLEEPLSYNGDSGKDDQRGDEGVLEANGAAAQSSSSKQ</sequence>
<dbReference type="PANTHER" id="PTHR30566:SF5">
    <property type="entry name" value="MECHANOSENSITIVE ION CHANNEL PROTEIN 1, MITOCHONDRIAL-RELATED"/>
    <property type="match status" value="1"/>
</dbReference>
<evidence type="ECO:0000313" key="3">
    <source>
        <dbReference type="EMBL" id="KAG7372763.1"/>
    </source>
</evidence>
<organism evidence="3 4">
    <name type="scientific">Nitzschia inconspicua</name>
    <dbReference type="NCBI Taxonomy" id="303405"/>
    <lineage>
        <taxon>Eukaryota</taxon>
        <taxon>Sar</taxon>
        <taxon>Stramenopiles</taxon>
        <taxon>Ochrophyta</taxon>
        <taxon>Bacillariophyta</taxon>
        <taxon>Bacillariophyceae</taxon>
        <taxon>Bacillariophycidae</taxon>
        <taxon>Bacillariales</taxon>
        <taxon>Bacillariaceae</taxon>
        <taxon>Nitzschia</taxon>
    </lineage>
</organism>
<dbReference type="GO" id="GO:0016020">
    <property type="term" value="C:membrane"/>
    <property type="evidence" value="ECO:0007669"/>
    <property type="project" value="InterPro"/>
</dbReference>
<feature type="domain" description="Mechanosensitive ion channel MscS" evidence="2">
    <location>
        <begin position="276"/>
        <end position="345"/>
    </location>
</feature>
<evidence type="ECO:0000313" key="4">
    <source>
        <dbReference type="Proteomes" id="UP000693970"/>
    </source>
</evidence>